<dbReference type="Gene3D" id="2.60.120.10">
    <property type="entry name" value="Jelly Rolls"/>
    <property type="match status" value="1"/>
</dbReference>
<keyword evidence="2" id="KW-0140">cGMP</keyword>
<dbReference type="PROSITE" id="PS50011">
    <property type="entry name" value="PROTEIN_KINASE_DOM"/>
    <property type="match status" value="1"/>
</dbReference>
<dbReference type="InterPro" id="IPR011009">
    <property type="entry name" value="Kinase-like_dom_sf"/>
</dbReference>
<comment type="caution">
    <text evidence="10">The sequence shown here is derived from an EMBL/GenBank/DDBJ whole genome shotgun (WGS) entry which is preliminary data.</text>
</comment>
<accession>A0A7C2JYF5</accession>
<dbReference type="InterPro" id="IPR000719">
    <property type="entry name" value="Prot_kinase_dom"/>
</dbReference>
<evidence type="ECO:0000313" key="10">
    <source>
        <dbReference type="EMBL" id="HEN14802.1"/>
    </source>
</evidence>
<dbReference type="SUPFAM" id="SSF51206">
    <property type="entry name" value="cAMP-binding domain-like"/>
    <property type="match status" value="1"/>
</dbReference>
<evidence type="ECO:0000259" key="9">
    <source>
        <dbReference type="PROSITE" id="PS50042"/>
    </source>
</evidence>
<dbReference type="InterPro" id="IPR014710">
    <property type="entry name" value="RmlC-like_jellyroll"/>
</dbReference>
<keyword evidence="6" id="KW-0067">ATP-binding</keyword>
<dbReference type="SUPFAM" id="SSF56112">
    <property type="entry name" value="Protein kinase-like (PK-like)"/>
    <property type="match status" value="1"/>
</dbReference>
<evidence type="ECO:0000256" key="7">
    <source>
        <dbReference type="ARBA" id="ARBA00022992"/>
    </source>
</evidence>
<evidence type="ECO:0000256" key="1">
    <source>
        <dbReference type="ARBA" id="ARBA00022527"/>
    </source>
</evidence>
<dbReference type="PROSITE" id="PS00888">
    <property type="entry name" value="CNMP_BINDING_1"/>
    <property type="match status" value="1"/>
</dbReference>
<proteinExistence type="predicted"/>
<evidence type="ECO:0000256" key="6">
    <source>
        <dbReference type="ARBA" id="ARBA00022840"/>
    </source>
</evidence>
<feature type="domain" description="Cyclic nucleotide-binding" evidence="9">
    <location>
        <begin position="144"/>
        <end position="246"/>
    </location>
</feature>
<dbReference type="EMBL" id="DSOK01000150">
    <property type="protein sequence ID" value="HEN14802.1"/>
    <property type="molecule type" value="Genomic_DNA"/>
</dbReference>
<evidence type="ECO:0000256" key="5">
    <source>
        <dbReference type="ARBA" id="ARBA00022777"/>
    </source>
</evidence>
<dbReference type="InterPro" id="IPR018490">
    <property type="entry name" value="cNMP-bd_dom_sf"/>
</dbReference>
<keyword evidence="1" id="KW-0723">Serine/threonine-protein kinase</keyword>
<dbReference type="InterPro" id="IPR008271">
    <property type="entry name" value="Ser/Thr_kinase_AS"/>
</dbReference>
<keyword evidence="3" id="KW-0808">Transferase</keyword>
<gene>
    <name evidence="10" type="ORF">ENQ76_04945</name>
</gene>
<dbReference type="CDD" id="cd00038">
    <property type="entry name" value="CAP_ED"/>
    <property type="match status" value="1"/>
</dbReference>
<dbReference type="InterPro" id="IPR018488">
    <property type="entry name" value="cNMP-bd_CS"/>
</dbReference>
<dbReference type="Gene3D" id="3.30.200.20">
    <property type="entry name" value="Phosphorylase Kinase, domain 1"/>
    <property type="match status" value="1"/>
</dbReference>
<dbReference type="AlphaFoldDB" id="A0A7C2JYF5"/>
<keyword evidence="4" id="KW-0547">Nucleotide-binding</keyword>
<protein>
    <submittedName>
        <fullName evidence="10">Cyclic nucleotide-binding domain-containing protein</fullName>
    </submittedName>
</protein>
<dbReference type="Gene3D" id="1.10.510.10">
    <property type="entry name" value="Transferase(Phosphotransferase) domain 1"/>
    <property type="match status" value="1"/>
</dbReference>
<dbReference type="PROSITE" id="PS00108">
    <property type="entry name" value="PROTEIN_KINASE_ST"/>
    <property type="match status" value="1"/>
</dbReference>
<dbReference type="GO" id="GO:0030553">
    <property type="term" value="F:cGMP binding"/>
    <property type="evidence" value="ECO:0007669"/>
    <property type="project" value="UniProtKB-KW"/>
</dbReference>
<keyword evidence="7" id="KW-0142">cGMP-binding</keyword>
<dbReference type="PROSITE" id="PS50042">
    <property type="entry name" value="CNMP_BINDING_3"/>
    <property type="match status" value="1"/>
</dbReference>
<dbReference type="PANTHER" id="PTHR24353">
    <property type="entry name" value="CYCLIC NUCLEOTIDE-DEPENDENT PROTEIN KINASE"/>
    <property type="match status" value="1"/>
</dbReference>
<feature type="domain" description="Protein kinase" evidence="8">
    <location>
        <begin position="281"/>
        <end position="538"/>
    </location>
</feature>
<dbReference type="CDD" id="cd14014">
    <property type="entry name" value="STKc_PknB_like"/>
    <property type="match status" value="1"/>
</dbReference>
<evidence type="ECO:0000256" key="4">
    <source>
        <dbReference type="ARBA" id="ARBA00022741"/>
    </source>
</evidence>
<reference evidence="10" key="1">
    <citation type="journal article" date="2020" name="mSystems">
        <title>Genome- and Community-Level Interaction Insights into Carbon Utilization and Element Cycling Functions of Hydrothermarchaeota in Hydrothermal Sediment.</title>
        <authorList>
            <person name="Zhou Z."/>
            <person name="Liu Y."/>
            <person name="Xu W."/>
            <person name="Pan J."/>
            <person name="Luo Z.H."/>
            <person name="Li M."/>
        </authorList>
    </citation>
    <scope>NUCLEOTIDE SEQUENCE [LARGE SCALE GENOMIC DNA]</scope>
    <source>
        <strain evidence="10">SpSt-339</strain>
    </source>
</reference>
<dbReference type="Pfam" id="PF00027">
    <property type="entry name" value="cNMP_binding"/>
    <property type="match status" value="1"/>
</dbReference>
<evidence type="ECO:0000259" key="8">
    <source>
        <dbReference type="PROSITE" id="PS50011"/>
    </source>
</evidence>
<dbReference type="GO" id="GO:0005524">
    <property type="term" value="F:ATP binding"/>
    <property type="evidence" value="ECO:0007669"/>
    <property type="project" value="UniProtKB-KW"/>
</dbReference>
<evidence type="ECO:0000256" key="3">
    <source>
        <dbReference type="ARBA" id="ARBA00022679"/>
    </source>
</evidence>
<keyword evidence="5" id="KW-0418">Kinase</keyword>
<dbReference type="SMART" id="SM00100">
    <property type="entry name" value="cNMP"/>
    <property type="match status" value="1"/>
</dbReference>
<evidence type="ECO:0000256" key="2">
    <source>
        <dbReference type="ARBA" id="ARBA00022535"/>
    </source>
</evidence>
<name>A0A7C2JYF5_9PLAN</name>
<dbReference type="InterPro" id="IPR000595">
    <property type="entry name" value="cNMP-bd_dom"/>
</dbReference>
<dbReference type="SMART" id="SM00220">
    <property type="entry name" value="S_TKc"/>
    <property type="match status" value="1"/>
</dbReference>
<dbReference type="Pfam" id="PF00069">
    <property type="entry name" value="Pkinase"/>
    <property type="match status" value="1"/>
</dbReference>
<organism evidence="10">
    <name type="scientific">Schlesneria paludicola</name>
    <dbReference type="NCBI Taxonomy" id="360056"/>
    <lineage>
        <taxon>Bacteria</taxon>
        <taxon>Pseudomonadati</taxon>
        <taxon>Planctomycetota</taxon>
        <taxon>Planctomycetia</taxon>
        <taxon>Planctomycetales</taxon>
        <taxon>Planctomycetaceae</taxon>
        <taxon>Schlesneria</taxon>
    </lineage>
</organism>
<sequence>MPGEPSVSRPRTRSVDELCAEFERAWQAGSAPRVESYLRDASPADHTQLLQQLLPMEWHWRIARGEPASAEEMLQRFPQHSALVQRWLAREASSGETSSISFAGEDAATTETFLMSELPTPPPPSSGASSPASGLIRQLTRCETFAGLPYDTLRAIAACLEERRFDAGECLVRQGAHGECLMLVQEGLVEIVLTEDQGRSRTINHVGPHQLLGEMSLLTQEPATATAIALAPTRVLTLAATALDELAQREPWLSIVLTHLVASRLGGPQGDVLLGKEFGGYRIVDRVACGGMSVVYEAIRSADQLRVALKMMSHRLVYDEQALQLFQREADLIEAFRHPHIVRMFRRFQAFHTYFIAMEYCDGEDLRSLLARRGALDEPQVRRILGQIAAAVSYSHRAGVVHRDIKPSNIMLATDGRVILVDFGLAKPSVDTELYARGGIVGTPRYMAPEQLAGLPVTERADYFSLGCVAYEMLTGRKVFPESNVTQIRVRHRDWIAPSLTTDFPAVSHELATMIERALQKNPADREIDLEEIAAWGS</sequence>
<dbReference type="GO" id="GO:0004674">
    <property type="term" value="F:protein serine/threonine kinase activity"/>
    <property type="evidence" value="ECO:0007669"/>
    <property type="project" value="UniProtKB-KW"/>
</dbReference>